<dbReference type="EMBL" id="CP136594">
    <property type="protein sequence ID" value="WOE75689.1"/>
    <property type="molecule type" value="Genomic_DNA"/>
</dbReference>
<evidence type="ECO:0000313" key="1">
    <source>
        <dbReference type="EMBL" id="WOE75689.1"/>
    </source>
</evidence>
<name>A0AA97F778_9SPHN</name>
<dbReference type="Pfam" id="PF10983">
    <property type="entry name" value="DUF2793"/>
    <property type="match status" value="1"/>
</dbReference>
<dbReference type="KEGG" id="acoa:RB602_02945"/>
<keyword evidence="2" id="KW-1185">Reference proteome</keyword>
<evidence type="ECO:0000313" key="2">
    <source>
        <dbReference type="Proteomes" id="UP001302429"/>
    </source>
</evidence>
<protein>
    <submittedName>
        <fullName evidence="1">DUF2793 domain-containing protein</fullName>
    </submittedName>
</protein>
<gene>
    <name evidence="1" type="ORF">RB602_02945</name>
</gene>
<dbReference type="RefSeq" id="WP_317082806.1">
    <property type="nucleotide sequence ID" value="NZ_CP136594.1"/>
</dbReference>
<reference evidence="1 2" key="1">
    <citation type="submission" date="2023-10" db="EMBL/GenBank/DDBJ databases">
        <title>Complete genome sequence of a Sphingomonadaceae bacterium.</title>
        <authorList>
            <person name="Yan C."/>
        </authorList>
    </citation>
    <scope>NUCLEOTIDE SEQUENCE [LARGE SCALE GENOMIC DNA]</scope>
    <source>
        <strain evidence="1 2">SCSIO 66989</strain>
    </source>
</reference>
<dbReference type="Proteomes" id="UP001302429">
    <property type="component" value="Chromosome"/>
</dbReference>
<sequence length="154" mass="16761">MAQITANDPEANTARYGLPLLYPGQAHKEVHHNEALAQLDLLVNMVVEGIAETPDGLTPEPGQCWLISGTASGIWEEWRGSIAGFIAGEWVYLAPQDGQIVQVRATAARMVFRSGFWRMTPTMAEPSGGEVIDQEARSAILALRNALEQFGLMV</sequence>
<dbReference type="AlphaFoldDB" id="A0AA97F778"/>
<dbReference type="InterPro" id="IPR021251">
    <property type="entry name" value="DUF2793"/>
</dbReference>
<accession>A0AA97F778</accession>
<organism evidence="1 2">
    <name type="scientific">Alterisphingorhabdus coralli</name>
    <dbReference type="NCBI Taxonomy" id="3071408"/>
    <lineage>
        <taxon>Bacteria</taxon>
        <taxon>Pseudomonadati</taxon>
        <taxon>Pseudomonadota</taxon>
        <taxon>Alphaproteobacteria</taxon>
        <taxon>Sphingomonadales</taxon>
        <taxon>Sphingomonadaceae</taxon>
        <taxon>Alterisphingorhabdus (ex Yan et al. 2024)</taxon>
    </lineage>
</organism>
<proteinExistence type="predicted"/>